<organism evidence="2 3">
    <name type="scientific">Oryza meyeriana var. granulata</name>
    <dbReference type="NCBI Taxonomy" id="110450"/>
    <lineage>
        <taxon>Eukaryota</taxon>
        <taxon>Viridiplantae</taxon>
        <taxon>Streptophyta</taxon>
        <taxon>Embryophyta</taxon>
        <taxon>Tracheophyta</taxon>
        <taxon>Spermatophyta</taxon>
        <taxon>Magnoliopsida</taxon>
        <taxon>Liliopsida</taxon>
        <taxon>Poales</taxon>
        <taxon>Poaceae</taxon>
        <taxon>BOP clade</taxon>
        <taxon>Oryzoideae</taxon>
        <taxon>Oryzeae</taxon>
        <taxon>Oryzinae</taxon>
        <taxon>Oryza</taxon>
        <taxon>Oryza meyeriana</taxon>
    </lineage>
</organism>
<dbReference type="OrthoDB" id="721283at2759"/>
<dbReference type="AlphaFoldDB" id="A0A6G1DJD1"/>
<protein>
    <submittedName>
        <fullName evidence="2">Uncharacterized protein</fullName>
    </submittedName>
</protein>
<comment type="caution">
    <text evidence="2">The sequence shown here is derived from an EMBL/GenBank/DDBJ whole genome shotgun (WGS) entry which is preliminary data.</text>
</comment>
<evidence type="ECO:0000256" key="1">
    <source>
        <dbReference type="SAM" id="MobiDB-lite"/>
    </source>
</evidence>
<name>A0A6G1DJD1_9ORYZ</name>
<evidence type="ECO:0000313" key="2">
    <source>
        <dbReference type="EMBL" id="KAF0912935.1"/>
    </source>
</evidence>
<evidence type="ECO:0000313" key="3">
    <source>
        <dbReference type="Proteomes" id="UP000479710"/>
    </source>
</evidence>
<gene>
    <name evidence="2" type="ORF">E2562_019503</name>
</gene>
<keyword evidence="3" id="KW-1185">Reference proteome</keyword>
<dbReference type="Proteomes" id="UP000479710">
    <property type="component" value="Unassembled WGS sequence"/>
</dbReference>
<accession>A0A6G1DJD1</accession>
<feature type="region of interest" description="Disordered" evidence="1">
    <location>
        <begin position="1"/>
        <end position="101"/>
    </location>
</feature>
<proteinExistence type="predicted"/>
<feature type="compositionally biased region" description="Low complexity" evidence="1">
    <location>
        <begin position="10"/>
        <end position="23"/>
    </location>
</feature>
<feature type="compositionally biased region" description="Low complexity" evidence="1">
    <location>
        <begin position="43"/>
        <end position="55"/>
    </location>
</feature>
<sequence length="180" mass="18884">MESPLPIDLAASQTSAKATASSGSHKRARPAASENASQNLGMSASSAAPASAPSSERILVPSGGTGTGGTETDGVDPIDVDAGSDGEDENEPASKRAKKSTSEVWQYFTKYTVTMKVNGKEENQLWAKCNVKGSKNISSLPSDLEVLEAIKNSLLIEDEFLEMGGDYVLGDDDDMPEVQL</sequence>
<reference evidence="2 3" key="1">
    <citation type="submission" date="2019-11" db="EMBL/GenBank/DDBJ databases">
        <title>Whole genome sequence of Oryza granulata.</title>
        <authorList>
            <person name="Li W."/>
        </authorList>
    </citation>
    <scope>NUCLEOTIDE SEQUENCE [LARGE SCALE GENOMIC DNA]</scope>
    <source>
        <strain evidence="3">cv. Menghai</strain>
        <tissue evidence="2">Leaf</tissue>
    </source>
</reference>
<dbReference type="EMBL" id="SPHZ02000006">
    <property type="protein sequence ID" value="KAF0912935.1"/>
    <property type="molecule type" value="Genomic_DNA"/>
</dbReference>
<feature type="compositionally biased region" description="Acidic residues" evidence="1">
    <location>
        <begin position="73"/>
        <end position="91"/>
    </location>
</feature>